<dbReference type="STRING" id="241244.ATY39_03475"/>
<evidence type="ECO:0000256" key="1">
    <source>
        <dbReference type="SAM" id="Phobius"/>
    </source>
</evidence>
<evidence type="ECO:0000313" key="3">
    <source>
        <dbReference type="EMBL" id="AMW98582.1"/>
    </source>
</evidence>
<reference evidence="3 4" key="1">
    <citation type="journal article" date="2016" name="Genome Announc.">
        <title>Whole-Genome Sequence of Rummeliibacillus stabekisii Strain PP9 Isolated from Antarctic Soil.</title>
        <authorList>
            <person name="da Mota F.F."/>
            <person name="Vollu R.E."/>
            <person name="Jurelevicius D."/>
            <person name="Seldin L."/>
        </authorList>
    </citation>
    <scope>NUCLEOTIDE SEQUENCE [LARGE SCALE GENOMIC DNA]</scope>
    <source>
        <strain evidence="3 4">PP9</strain>
    </source>
</reference>
<feature type="transmembrane region" description="Helical" evidence="1">
    <location>
        <begin position="12"/>
        <end position="28"/>
    </location>
</feature>
<organism evidence="3 4">
    <name type="scientific">Rummeliibacillus stabekisii</name>
    <dbReference type="NCBI Taxonomy" id="241244"/>
    <lineage>
        <taxon>Bacteria</taxon>
        <taxon>Bacillati</taxon>
        <taxon>Bacillota</taxon>
        <taxon>Bacilli</taxon>
        <taxon>Bacillales</taxon>
        <taxon>Caryophanaceae</taxon>
        <taxon>Rummeliibacillus</taxon>
    </lineage>
</organism>
<dbReference type="OrthoDB" id="2679564at2"/>
<keyword evidence="1" id="KW-0472">Membrane</keyword>
<dbReference type="AlphaFoldDB" id="A0A143HA49"/>
<keyword evidence="4" id="KW-1185">Reference proteome</keyword>
<accession>A0A143HA49</accession>
<dbReference type="Gene3D" id="3.10.350.10">
    <property type="entry name" value="LysM domain"/>
    <property type="match status" value="1"/>
</dbReference>
<proteinExistence type="predicted"/>
<evidence type="ECO:0000313" key="4">
    <source>
        <dbReference type="Proteomes" id="UP000076021"/>
    </source>
</evidence>
<evidence type="ECO:0000259" key="2">
    <source>
        <dbReference type="PROSITE" id="PS51782"/>
    </source>
</evidence>
<reference evidence="4" key="2">
    <citation type="submission" date="2016-03" db="EMBL/GenBank/DDBJ databases">
        <authorList>
            <person name="Ploux O."/>
        </authorList>
    </citation>
    <scope>NUCLEOTIDE SEQUENCE [LARGE SCALE GENOMIC DNA]</scope>
    <source>
        <strain evidence="4">PP9</strain>
    </source>
</reference>
<protein>
    <recommendedName>
        <fullName evidence="2">LysM domain-containing protein</fullName>
    </recommendedName>
</protein>
<gene>
    <name evidence="3" type="ORF">ATY39_03475</name>
</gene>
<sequence>MNWIKKNRNTTYLFAFIFAIIVILMVINRDTTSYTNIEVQEGDTLWSLSGLYKGDLSKSEWVSLVKDKNNIIDGRIIAGHTLSIPAYKKTNTNKKGIELASENE</sequence>
<dbReference type="KEGG" id="rst:ATY39_03475"/>
<dbReference type="EMBL" id="CP014806">
    <property type="protein sequence ID" value="AMW98582.1"/>
    <property type="molecule type" value="Genomic_DNA"/>
</dbReference>
<dbReference type="InterPro" id="IPR018392">
    <property type="entry name" value="LysM"/>
</dbReference>
<dbReference type="Proteomes" id="UP000076021">
    <property type="component" value="Chromosome"/>
</dbReference>
<dbReference type="Pfam" id="PF01476">
    <property type="entry name" value="LysM"/>
    <property type="match status" value="1"/>
</dbReference>
<keyword evidence="1" id="KW-0812">Transmembrane</keyword>
<feature type="domain" description="LysM" evidence="2">
    <location>
        <begin position="35"/>
        <end position="84"/>
    </location>
</feature>
<dbReference type="RefSeq" id="WP_066785879.1">
    <property type="nucleotide sequence ID" value="NZ_CP014806.1"/>
</dbReference>
<keyword evidence="1" id="KW-1133">Transmembrane helix</keyword>
<name>A0A143HA49_9BACL</name>
<dbReference type="PROSITE" id="PS51782">
    <property type="entry name" value="LYSM"/>
    <property type="match status" value="1"/>
</dbReference>
<dbReference type="InterPro" id="IPR036779">
    <property type="entry name" value="LysM_dom_sf"/>
</dbReference>